<dbReference type="PROSITE" id="PS52016">
    <property type="entry name" value="TONB_DEPENDENT_REC_3"/>
    <property type="match status" value="1"/>
</dbReference>
<dbReference type="GO" id="GO:0015344">
    <property type="term" value="F:siderophore uptake transmembrane transporter activity"/>
    <property type="evidence" value="ECO:0007669"/>
    <property type="project" value="TreeGrafter"/>
</dbReference>
<dbReference type="GO" id="GO:0044718">
    <property type="term" value="P:siderophore transmembrane transport"/>
    <property type="evidence" value="ECO:0007669"/>
    <property type="project" value="TreeGrafter"/>
</dbReference>
<name>N8YPB3_ACIBZ</name>
<dbReference type="Gene3D" id="2.40.170.20">
    <property type="entry name" value="TonB-dependent receptor, beta-barrel domain"/>
    <property type="match status" value="1"/>
</dbReference>
<evidence type="ECO:0000313" key="14">
    <source>
        <dbReference type="EMBL" id="ENV23159.1"/>
    </source>
</evidence>
<dbReference type="PANTHER" id="PTHR30069:SF41">
    <property type="entry name" value="HEME_HEMOPEXIN UTILIZATION PROTEIN C"/>
    <property type="match status" value="1"/>
</dbReference>
<keyword evidence="9 11" id="KW-0472">Membrane</keyword>
<evidence type="ECO:0000256" key="8">
    <source>
        <dbReference type="ARBA" id="ARBA00023077"/>
    </source>
</evidence>
<keyword evidence="5" id="KW-0406">Ion transport</keyword>
<evidence type="ECO:0000313" key="15">
    <source>
        <dbReference type="Proteomes" id="UP000013270"/>
    </source>
</evidence>
<dbReference type="PANTHER" id="PTHR30069">
    <property type="entry name" value="TONB-DEPENDENT OUTER MEMBRANE RECEPTOR"/>
    <property type="match status" value="1"/>
</dbReference>
<dbReference type="Pfam" id="PF00593">
    <property type="entry name" value="TonB_dep_Rec_b-barrel"/>
    <property type="match status" value="1"/>
</dbReference>
<comment type="subcellular location">
    <subcellularLocation>
        <location evidence="1 11">Cell outer membrane</location>
        <topology evidence="1 11">Multi-pass membrane protein</topology>
    </subcellularLocation>
</comment>
<comment type="caution">
    <text evidence="14">The sequence shown here is derived from an EMBL/GenBank/DDBJ whole genome shotgun (WGS) entry which is preliminary data.</text>
</comment>
<organism evidence="14 15">
    <name type="scientific">Acinetobacter bereziniae NIPH 3</name>
    <dbReference type="NCBI Taxonomy" id="1217651"/>
    <lineage>
        <taxon>Bacteria</taxon>
        <taxon>Pseudomonadati</taxon>
        <taxon>Pseudomonadota</taxon>
        <taxon>Gammaproteobacteria</taxon>
        <taxon>Moraxellales</taxon>
        <taxon>Moraxellaceae</taxon>
        <taxon>Acinetobacter</taxon>
    </lineage>
</organism>
<dbReference type="InterPro" id="IPR039426">
    <property type="entry name" value="TonB-dep_rcpt-like"/>
</dbReference>
<evidence type="ECO:0000256" key="4">
    <source>
        <dbReference type="ARBA" id="ARBA00022452"/>
    </source>
</evidence>
<dbReference type="SUPFAM" id="SSF56935">
    <property type="entry name" value="Porins"/>
    <property type="match status" value="1"/>
</dbReference>
<dbReference type="EMBL" id="APPK01000019">
    <property type="protein sequence ID" value="ENV23159.1"/>
    <property type="molecule type" value="Genomic_DNA"/>
</dbReference>
<keyword evidence="8 12" id="KW-0798">TonB box</keyword>
<keyword evidence="3 11" id="KW-0813">Transport</keyword>
<dbReference type="GO" id="GO:0009279">
    <property type="term" value="C:cell outer membrane"/>
    <property type="evidence" value="ECO:0007669"/>
    <property type="project" value="UniProtKB-SubCell"/>
</dbReference>
<keyword evidence="4 11" id="KW-1134">Transmembrane beta strand</keyword>
<evidence type="ECO:0000256" key="1">
    <source>
        <dbReference type="ARBA" id="ARBA00004571"/>
    </source>
</evidence>
<evidence type="ECO:0000256" key="7">
    <source>
        <dbReference type="ARBA" id="ARBA00023004"/>
    </source>
</evidence>
<evidence type="ECO:0000256" key="9">
    <source>
        <dbReference type="ARBA" id="ARBA00023136"/>
    </source>
</evidence>
<dbReference type="Gene3D" id="2.170.130.10">
    <property type="entry name" value="TonB-dependent receptor, plug domain"/>
    <property type="match status" value="1"/>
</dbReference>
<evidence type="ECO:0000256" key="12">
    <source>
        <dbReference type="RuleBase" id="RU003357"/>
    </source>
</evidence>
<gene>
    <name evidence="14" type="ORF">F963_00864</name>
</gene>
<keyword evidence="6 11" id="KW-0812">Transmembrane</keyword>
<keyword evidence="10 11" id="KW-0998">Cell outer membrane</keyword>
<evidence type="ECO:0000256" key="6">
    <source>
        <dbReference type="ARBA" id="ARBA00022692"/>
    </source>
</evidence>
<dbReference type="InterPro" id="IPR011662">
    <property type="entry name" value="Secretin/TonB_short_N"/>
</dbReference>
<dbReference type="InterPro" id="IPR012910">
    <property type="entry name" value="Plug_dom"/>
</dbReference>
<protein>
    <recommendedName>
        <fullName evidence="13">Secretin/TonB short N-terminal domain-containing protein</fullName>
    </recommendedName>
</protein>
<evidence type="ECO:0000256" key="5">
    <source>
        <dbReference type="ARBA" id="ARBA00022496"/>
    </source>
</evidence>
<keyword evidence="5" id="KW-0410">Iron transport</keyword>
<sequence length="1058" mass="118027">MHVLNDSYLHLLGRKMSKAAWDKKQTKSSFRVSSLAFAIHVACVGIGAMGLAQSVSAQTLESRSYHIPAGSLASVLNTFAEQAGTTIAIDANLLKGRSSSGLTGQYDVESGFQRILAPTEFVAAKVGSGYMLKQVTQAELKTAVATTQSTATEYENAVQLSPMTVFGTVSRDTKGQNDVYDQDISSVYASKEQIERYKGAQPADLFKGMVGVYSGDARNSGALDPSIRGVQGPGRVPVLIDGTEQALTVWRGYNGANNRSYIDPNLIGGLQVIKGPSITRNVNTGVGGAVVIHTLAVDDVLKEGKNFGGEIKVETSSNAVKPREPQLLTGQSIYDNPNYPPIATNWQGKPMFEPYYDPSLFKVARQNKENNIYSGDDVATRIALAGRTDNFEVLAAYAYRNKGNHFAGKNGSEYYNKPSQERYNYVPYLAKVYPGGTEVPNTSLETESYLLKATWKPTDEQRLEFGYRDSSITNGEILPSRIAWEALVKNKTGVPQWPLSHIDSKAYNMEYKYQPKNNNLVDFYSNIWRTDTKSNTYSSGGFPNDTNENLGIFVNSAAANSENTRQGITLSNKFKLLSSLGLTVGGSFQKEKLSSDDIYKDPNINGTNSGYRMVPRAGRREEKEFNFNFDYQPVSWLTLNAGARYQNYWAFDDFLNERVNAGDPQFNLIKKATALSMSYFTKKANMTPEREQQLRNTLDAVALAQGWTEEYKQKELKRQIYTQRNTINYQKDSRGKLTIANNPFLNGTLVEGRDYGYYASGTQGAYEDIDLTKTGVQKSKDSGWTPTASATVNFNSNSRMYLRYSEAYRMPSMFESTLGFSGTLSGYKLEPEHASNYELAYVHNLSEFFKNSSYADIKLAYYYNKTKNAIERSPTLAFSNVDSLTTEGLELQSRFDNGRFFTDLSANYRFKNKVCDENSAMILGANKQFSINRCVDDGFVGGYLVSMAIPKYSVNLTLGGRFFDQKLELGTRASYYQKYENPETKNYNGIEMSYYANTPLAWNSMTILDAYINYRLKQDTLFELVGTNLTDEFYIDPLTRSAIAAPGRTFKLSITHKF</sequence>
<dbReference type="HOGENOM" id="CLU_008287_19_1_6"/>
<dbReference type="InterPro" id="IPR036942">
    <property type="entry name" value="Beta-barrel_TonB_sf"/>
</dbReference>
<evidence type="ECO:0000256" key="10">
    <source>
        <dbReference type="ARBA" id="ARBA00023237"/>
    </source>
</evidence>
<evidence type="ECO:0000256" key="3">
    <source>
        <dbReference type="ARBA" id="ARBA00022448"/>
    </source>
</evidence>
<proteinExistence type="inferred from homology"/>
<evidence type="ECO:0000256" key="11">
    <source>
        <dbReference type="PROSITE-ProRule" id="PRU01360"/>
    </source>
</evidence>
<dbReference type="AlphaFoldDB" id="N8YPB3"/>
<dbReference type="Proteomes" id="UP000013270">
    <property type="component" value="Unassembled WGS sequence"/>
</dbReference>
<keyword evidence="7" id="KW-0408">Iron</keyword>
<accession>N8YPB3</accession>
<dbReference type="Gene3D" id="3.55.50.30">
    <property type="match status" value="1"/>
</dbReference>
<dbReference type="InterPro" id="IPR000531">
    <property type="entry name" value="Beta-barrel_TonB"/>
</dbReference>
<dbReference type="PATRIC" id="fig|1217651.3.peg.835"/>
<dbReference type="Pfam" id="PF07715">
    <property type="entry name" value="Plug"/>
    <property type="match status" value="1"/>
</dbReference>
<evidence type="ECO:0000256" key="2">
    <source>
        <dbReference type="ARBA" id="ARBA00009810"/>
    </source>
</evidence>
<comment type="similarity">
    <text evidence="2 11 12">Belongs to the TonB-dependent receptor family.</text>
</comment>
<reference evidence="14 15" key="1">
    <citation type="submission" date="2013-02" db="EMBL/GenBank/DDBJ databases">
        <title>The Genome Sequence of Acinetobacter bereziniae NIPH 3.</title>
        <authorList>
            <consortium name="The Broad Institute Genome Sequencing Platform"/>
            <consortium name="The Broad Institute Genome Sequencing Center for Infectious Disease"/>
            <person name="Cerqueira G."/>
            <person name="Feldgarden M."/>
            <person name="Courvalin P."/>
            <person name="Perichon B."/>
            <person name="Grillot-Courvalin C."/>
            <person name="Clermont D."/>
            <person name="Rocha E."/>
            <person name="Yoon E.-J."/>
            <person name="Nemec A."/>
            <person name="Walker B."/>
            <person name="Young S.K."/>
            <person name="Zeng Q."/>
            <person name="Gargeya S."/>
            <person name="Fitzgerald M."/>
            <person name="Haas B."/>
            <person name="Abouelleil A."/>
            <person name="Alvarado L."/>
            <person name="Arachchi H.M."/>
            <person name="Berlin A.M."/>
            <person name="Chapman S.B."/>
            <person name="Dewar J."/>
            <person name="Goldberg J."/>
            <person name="Griggs A."/>
            <person name="Gujja S."/>
            <person name="Hansen M."/>
            <person name="Howarth C."/>
            <person name="Imamovic A."/>
            <person name="Larimer J."/>
            <person name="McCowan C."/>
            <person name="Murphy C."/>
            <person name="Neiman D."/>
            <person name="Pearson M."/>
            <person name="Priest M."/>
            <person name="Roberts A."/>
            <person name="Saif S."/>
            <person name="Shea T."/>
            <person name="Sisk P."/>
            <person name="Sykes S."/>
            <person name="Wortman J."/>
            <person name="Nusbaum C."/>
            <person name="Birren B."/>
        </authorList>
    </citation>
    <scope>NUCLEOTIDE SEQUENCE [LARGE SCALE GENOMIC DNA]</scope>
    <source>
        <strain evidence="14 15">NIPH 3</strain>
    </source>
</reference>
<feature type="domain" description="Secretin/TonB short N-terminal" evidence="13">
    <location>
        <begin position="85"/>
        <end position="135"/>
    </location>
</feature>
<dbReference type="InterPro" id="IPR037066">
    <property type="entry name" value="Plug_dom_sf"/>
</dbReference>
<dbReference type="SMART" id="SM00965">
    <property type="entry name" value="STN"/>
    <property type="match status" value="1"/>
</dbReference>
<evidence type="ECO:0000259" key="13">
    <source>
        <dbReference type="SMART" id="SM00965"/>
    </source>
</evidence>